<evidence type="ECO:0000313" key="3">
    <source>
        <dbReference type="Proteomes" id="UP001237156"/>
    </source>
</evidence>
<evidence type="ECO:0000313" key="2">
    <source>
        <dbReference type="EMBL" id="MDG9698231.1"/>
    </source>
</evidence>
<feature type="compositionally biased region" description="Pro residues" evidence="1">
    <location>
        <begin position="411"/>
        <end position="424"/>
    </location>
</feature>
<reference evidence="2 3" key="1">
    <citation type="submission" date="2023-04" db="EMBL/GenBank/DDBJ databases">
        <title>Ottowia paracancer sp. nov., isolated from human stomach.</title>
        <authorList>
            <person name="Song Y."/>
        </authorList>
    </citation>
    <scope>NUCLEOTIDE SEQUENCE [LARGE SCALE GENOMIC DNA]</scope>
    <source>
        <strain evidence="2 3">10c7w1</strain>
    </source>
</reference>
<dbReference type="InterPro" id="IPR025935">
    <property type="entry name" value="AbiH"/>
</dbReference>
<keyword evidence="3" id="KW-1185">Reference proteome</keyword>
<feature type="region of interest" description="Disordered" evidence="1">
    <location>
        <begin position="402"/>
        <end position="424"/>
    </location>
</feature>
<comment type="caution">
    <text evidence="2">The sequence shown here is derived from an EMBL/GenBank/DDBJ whole genome shotgun (WGS) entry which is preliminary data.</text>
</comment>
<name>A0AAW6RIA3_9BURK</name>
<organism evidence="2 3">
    <name type="scientific">Ottowia cancrivicina</name>
    <dbReference type="NCBI Taxonomy" id="3040346"/>
    <lineage>
        <taxon>Bacteria</taxon>
        <taxon>Pseudomonadati</taxon>
        <taxon>Pseudomonadota</taxon>
        <taxon>Betaproteobacteria</taxon>
        <taxon>Burkholderiales</taxon>
        <taxon>Comamonadaceae</taxon>
        <taxon>Ottowia</taxon>
    </lineage>
</organism>
<gene>
    <name evidence="2" type="ORF">QB898_00585</name>
</gene>
<accession>A0AAW6RIA3</accession>
<protein>
    <submittedName>
        <fullName evidence="2">AbiH family protein</fullName>
    </submittedName>
</protein>
<dbReference type="RefSeq" id="WP_279523379.1">
    <property type="nucleotide sequence ID" value="NZ_JARVII010000001.1"/>
</dbReference>
<evidence type="ECO:0000256" key="1">
    <source>
        <dbReference type="SAM" id="MobiDB-lite"/>
    </source>
</evidence>
<dbReference type="EMBL" id="JARVII010000001">
    <property type="protein sequence ID" value="MDG9698231.1"/>
    <property type="molecule type" value="Genomic_DNA"/>
</dbReference>
<dbReference type="Proteomes" id="UP001237156">
    <property type="component" value="Unassembled WGS sequence"/>
</dbReference>
<dbReference type="AlphaFoldDB" id="A0AAW6RIA3"/>
<sequence>MPYDNLKEKFNDVKRQHNIMALVGNGFDIQALSDLGAPSDTRYESFFHYLKYRRFSPDNHIFQEMEFLLSEGKTNWCDVEFAIESLLTRREISPEKLSEDLGAIQREFANFLNQVVTPDILTNLGESSMKNKWAITSLMKFLGDIRNATDFGRIRFPRRMKHCHAINFQFINFNFTTLLDDFIYLDQKQFDPHPYEHSDRNATFYANPREHKTFSYRLEEYKKDIHDAWFKIYLACNIVHPHGILYTPRSLLFGIDETTGPAERFSKPYWSQNELRYKDLFPETDLFIIFGCSLGHTDRWWWRSIADALLKETEDQEKPELLLYWRKGSKEAQLTAENLRSRFAKAAGLAFDQKVQKMLASQIHVVLYDDSTMDRVWLNTRAFEFNQTAHFYATAKPDDAMQKAGAVPSPRVLPPPPFWPPKAS</sequence>
<dbReference type="Pfam" id="PF14253">
    <property type="entry name" value="AbiH"/>
    <property type="match status" value="1"/>
</dbReference>
<proteinExistence type="predicted"/>